<gene>
    <name evidence="11" type="ORF">HNAJ_LOCUS6820</name>
</gene>
<keyword evidence="2" id="KW-0963">Cytoplasm</keyword>
<dbReference type="GO" id="GO:0008574">
    <property type="term" value="F:plus-end-directed microtubule motor activity"/>
    <property type="evidence" value="ECO:0007669"/>
    <property type="project" value="TreeGrafter"/>
</dbReference>
<dbReference type="SMART" id="SM00129">
    <property type="entry name" value="KISc"/>
    <property type="match status" value="1"/>
</dbReference>
<dbReference type="InterPro" id="IPR027417">
    <property type="entry name" value="P-loop_NTPase"/>
</dbReference>
<dbReference type="Pfam" id="PF00225">
    <property type="entry name" value="Kinesin"/>
    <property type="match status" value="1"/>
</dbReference>
<dbReference type="PANTHER" id="PTHR47970">
    <property type="entry name" value="KINESIN-LIKE PROTEIN KIF11"/>
    <property type="match status" value="1"/>
</dbReference>
<comment type="similarity">
    <text evidence="9">Belongs to the TRAFAC class myosin-kinesin ATPase superfamily. Kinesin family.</text>
</comment>
<sequence>MFEGSLAESFSSNPNFDFEAINRNLFDDFSETDCTMISKSEQMPVFLRIRPLNYNESTKKVLITIDFKRVVLKPANENKGLRAAPVAFGQASHKFEFSRVFDEFATQSDVFKVVLLDRVSEFLEGMNVLIFAYGTSNNAGMVPRALESIFRSATLLKQPDGAQDVNSGFPFAPYGFNEIEELSVQESEKRRKEKAGHFTLCSCNCRCDSQSSIGVEGSGLLSGDTFMDVPLAFKESAAFVLWVSFVEIYNEVVYDLLDPEFVAATLKSSNRPFKPRKNALDLRADKKGHVFVNSTSHFT</sequence>
<keyword evidence="5" id="KW-0067">ATP-binding</keyword>
<evidence type="ECO:0000256" key="1">
    <source>
        <dbReference type="ARBA" id="ARBA00004186"/>
    </source>
</evidence>
<feature type="domain" description="Kinesin motor" evidence="10">
    <location>
        <begin position="42"/>
        <end position="299"/>
    </location>
</feature>
<evidence type="ECO:0000256" key="5">
    <source>
        <dbReference type="ARBA" id="ARBA00022840"/>
    </source>
</evidence>
<name>A0A0R3TID3_RODNA</name>
<dbReference type="Proteomes" id="UP000278807">
    <property type="component" value="Unassembled WGS sequence"/>
</dbReference>
<dbReference type="GO" id="GO:0005876">
    <property type="term" value="C:spindle microtubule"/>
    <property type="evidence" value="ECO:0007669"/>
    <property type="project" value="TreeGrafter"/>
</dbReference>
<dbReference type="InterPro" id="IPR036961">
    <property type="entry name" value="Kinesin_motor_dom_sf"/>
</dbReference>
<dbReference type="GO" id="GO:0005634">
    <property type="term" value="C:nucleus"/>
    <property type="evidence" value="ECO:0007669"/>
    <property type="project" value="TreeGrafter"/>
</dbReference>
<evidence type="ECO:0000256" key="2">
    <source>
        <dbReference type="ARBA" id="ARBA00022490"/>
    </source>
</evidence>
<organism evidence="13">
    <name type="scientific">Rodentolepis nana</name>
    <name type="common">Dwarf tapeworm</name>
    <name type="synonym">Hymenolepis nana</name>
    <dbReference type="NCBI Taxonomy" id="102285"/>
    <lineage>
        <taxon>Eukaryota</taxon>
        <taxon>Metazoa</taxon>
        <taxon>Spiralia</taxon>
        <taxon>Lophotrochozoa</taxon>
        <taxon>Platyhelminthes</taxon>
        <taxon>Cestoda</taxon>
        <taxon>Eucestoda</taxon>
        <taxon>Cyclophyllidea</taxon>
        <taxon>Hymenolepididae</taxon>
        <taxon>Rodentolepis</taxon>
    </lineage>
</organism>
<comment type="caution">
    <text evidence="9">Lacks conserved residue(s) required for the propagation of feature annotation.</text>
</comment>
<evidence type="ECO:0000313" key="13">
    <source>
        <dbReference type="WBParaSite" id="HNAJ_0000682401-mRNA-1"/>
    </source>
</evidence>
<dbReference type="GO" id="GO:0008017">
    <property type="term" value="F:microtubule binding"/>
    <property type="evidence" value="ECO:0007669"/>
    <property type="project" value="InterPro"/>
</dbReference>
<dbReference type="GO" id="GO:0090307">
    <property type="term" value="P:mitotic spindle assembly"/>
    <property type="evidence" value="ECO:0007669"/>
    <property type="project" value="TreeGrafter"/>
</dbReference>
<dbReference type="WBParaSite" id="HNAJ_0000682401-mRNA-1">
    <property type="protein sequence ID" value="HNAJ_0000682401-mRNA-1"/>
    <property type="gene ID" value="HNAJ_0000682401"/>
</dbReference>
<accession>A0A0R3TID3</accession>
<dbReference type="Gene3D" id="3.40.850.10">
    <property type="entry name" value="Kinesin motor domain"/>
    <property type="match status" value="1"/>
</dbReference>
<dbReference type="STRING" id="102285.A0A0R3TID3"/>
<evidence type="ECO:0000256" key="9">
    <source>
        <dbReference type="PROSITE-ProRule" id="PRU00283"/>
    </source>
</evidence>
<reference evidence="13" key="1">
    <citation type="submission" date="2017-02" db="UniProtKB">
        <authorList>
            <consortium name="WormBaseParasite"/>
        </authorList>
    </citation>
    <scope>IDENTIFICATION</scope>
</reference>
<comment type="subcellular location">
    <subcellularLocation>
        <location evidence="1">Cytoplasm</location>
        <location evidence="1">Cytoskeleton</location>
        <location evidence="1">Spindle</location>
    </subcellularLocation>
</comment>
<dbReference type="GO" id="GO:0051231">
    <property type="term" value="P:spindle elongation"/>
    <property type="evidence" value="ECO:0007669"/>
    <property type="project" value="TreeGrafter"/>
</dbReference>
<evidence type="ECO:0000256" key="3">
    <source>
        <dbReference type="ARBA" id="ARBA00022553"/>
    </source>
</evidence>
<dbReference type="GO" id="GO:0005524">
    <property type="term" value="F:ATP binding"/>
    <property type="evidence" value="ECO:0007669"/>
    <property type="project" value="UniProtKB-KW"/>
</dbReference>
<keyword evidence="3" id="KW-0597">Phosphoprotein</keyword>
<keyword evidence="6" id="KW-0175">Coiled coil</keyword>
<evidence type="ECO:0000259" key="10">
    <source>
        <dbReference type="PROSITE" id="PS50067"/>
    </source>
</evidence>
<dbReference type="EMBL" id="UZAE01008544">
    <property type="protein sequence ID" value="VDO02680.1"/>
    <property type="molecule type" value="Genomic_DNA"/>
</dbReference>
<dbReference type="AlphaFoldDB" id="A0A0R3TID3"/>
<evidence type="ECO:0000313" key="11">
    <source>
        <dbReference type="EMBL" id="VDO02680.1"/>
    </source>
</evidence>
<dbReference type="GO" id="GO:0072686">
    <property type="term" value="C:mitotic spindle"/>
    <property type="evidence" value="ECO:0007669"/>
    <property type="project" value="TreeGrafter"/>
</dbReference>
<keyword evidence="12" id="KW-1185">Reference proteome</keyword>
<evidence type="ECO:0000256" key="8">
    <source>
        <dbReference type="ARBA" id="ARBA00023212"/>
    </source>
</evidence>
<dbReference type="PANTHER" id="PTHR47970:SF29">
    <property type="entry name" value="KINESIN FAMILY MEMBER 20B"/>
    <property type="match status" value="1"/>
</dbReference>
<evidence type="ECO:0000256" key="6">
    <source>
        <dbReference type="ARBA" id="ARBA00023054"/>
    </source>
</evidence>
<keyword evidence="8" id="KW-0206">Cytoskeleton</keyword>
<dbReference type="InterPro" id="IPR001752">
    <property type="entry name" value="Kinesin_motor_dom"/>
</dbReference>
<dbReference type="InterPro" id="IPR047149">
    <property type="entry name" value="KIF11-like"/>
</dbReference>
<reference evidence="11 12" key="2">
    <citation type="submission" date="2018-11" db="EMBL/GenBank/DDBJ databases">
        <authorList>
            <consortium name="Pathogen Informatics"/>
        </authorList>
    </citation>
    <scope>NUCLEOTIDE SEQUENCE [LARGE SCALE GENOMIC DNA]</scope>
</reference>
<dbReference type="GO" id="GO:0007018">
    <property type="term" value="P:microtubule-based movement"/>
    <property type="evidence" value="ECO:0007669"/>
    <property type="project" value="InterPro"/>
</dbReference>
<protein>
    <submittedName>
        <fullName evidence="13">Kinesin motor domain-containing protein</fullName>
    </submittedName>
</protein>
<keyword evidence="7" id="KW-0505">Motor protein</keyword>
<proteinExistence type="inferred from homology"/>
<evidence type="ECO:0000313" key="12">
    <source>
        <dbReference type="Proteomes" id="UP000278807"/>
    </source>
</evidence>
<keyword evidence="4" id="KW-0547">Nucleotide-binding</keyword>
<dbReference type="PROSITE" id="PS50067">
    <property type="entry name" value="KINESIN_MOTOR_2"/>
    <property type="match status" value="1"/>
</dbReference>
<evidence type="ECO:0000256" key="4">
    <source>
        <dbReference type="ARBA" id="ARBA00022741"/>
    </source>
</evidence>
<evidence type="ECO:0000256" key="7">
    <source>
        <dbReference type="ARBA" id="ARBA00023175"/>
    </source>
</evidence>
<dbReference type="SUPFAM" id="SSF52540">
    <property type="entry name" value="P-loop containing nucleoside triphosphate hydrolases"/>
    <property type="match status" value="1"/>
</dbReference>
<dbReference type="OrthoDB" id="2403182at2759"/>